<name>A0AA48IAE3_9TREE</name>
<evidence type="ECO:0000313" key="3">
    <source>
        <dbReference type="Proteomes" id="UP001233271"/>
    </source>
</evidence>
<dbReference type="RefSeq" id="XP_060456055.1">
    <property type="nucleotide sequence ID" value="XM_060599353.1"/>
</dbReference>
<protein>
    <submittedName>
        <fullName evidence="2">Uncharacterized protein</fullName>
    </submittedName>
</protein>
<feature type="compositionally biased region" description="Polar residues" evidence="1">
    <location>
        <begin position="76"/>
        <end position="85"/>
    </location>
</feature>
<dbReference type="EMBL" id="AP028214">
    <property type="protein sequence ID" value="BEI90790.1"/>
    <property type="molecule type" value="Genomic_DNA"/>
</dbReference>
<feature type="compositionally biased region" description="Basic and acidic residues" evidence="1">
    <location>
        <begin position="619"/>
        <end position="631"/>
    </location>
</feature>
<feature type="compositionally biased region" description="Pro residues" evidence="1">
    <location>
        <begin position="336"/>
        <end position="347"/>
    </location>
</feature>
<feature type="compositionally biased region" description="Basic and acidic residues" evidence="1">
    <location>
        <begin position="410"/>
        <end position="420"/>
    </location>
</feature>
<proteinExistence type="predicted"/>
<evidence type="ECO:0000313" key="2">
    <source>
        <dbReference type="EMBL" id="BEI90790.1"/>
    </source>
</evidence>
<feature type="compositionally biased region" description="Low complexity" evidence="1">
    <location>
        <begin position="144"/>
        <end position="158"/>
    </location>
</feature>
<reference evidence="2" key="1">
    <citation type="journal article" date="2023" name="BMC Genomics">
        <title>Chromosome-level genome assemblies of Cutaneotrichosporon spp. (Trichosporonales, Basidiomycota) reveal imbalanced evolution between nucleotide sequences and chromosome synteny.</title>
        <authorList>
            <person name="Kobayashi Y."/>
            <person name="Kayamori A."/>
            <person name="Aoki K."/>
            <person name="Shiwa Y."/>
            <person name="Matsutani M."/>
            <person name="Fujita N."/>
            <person name="Sugita T."/>
            <person name="Iwasaki W."/>
            <person name="Tanaka N."/>
            <person name="Takashima M."/>
        </authorList>
    </citation>
    <scope>NUCLEOTIDE SEQUENCE</scope>
    <source>
        <strain evidence="2">HIS019</strain>
    </source>
</reference>
<feature type="compositionally biased region" description="Basic and acidic residues" evidence="1">
    <location>
        <begin position="263"/>
        <end position="277"/>
    </location>
</feature>
<dbReference type="KEGG" id="ccac:CcaHIS019_0308600"/>
<feature type="compositionally biased region" description="Pro residues" evidence="1">
    <location>
        <begin position="199"/>
        <end position="213"/>
    </location>
</feature>
<feature type="compositionally biased region" description="Basic and acidic residues" evidence="1">
    <location>
        <begin position="508"/>
        <end position="542"/>
    </location>
</feature>
<dbReference type="GeneID" id="85494660"/>
<feature type="compositionally biased region" description="Low complexity" evidence="1">
    <location>
        <begin position="485"/>
        <end position="505"/>
    </location>
</feature>
<feature type="compositionally biased region" description="Polar residues" evidence="1">
    <location>
        <begin position="7"/>
        <end position="54"/>
    </location>
</feature>
<dbReference type="Proteomes" id="UP001233271">
    <property type="component" value="Chromosome 3"/>
</dbReference>
<feature type="compositionally biased region" description="Polar residues" evidence="1">
    <location>
        <begin position="115"/>
        <end position="126"/>
    </location>
</feature>
<feature type="compositionally biased region" description="Basic and acidic residues" evidence="1">
    <location>
        <begin position="59"/>
        <end position="69"/>
    </location>
</feature>
<accession>A0AA48IAE3</accession>
<feature type="region of interest" description="Disordered" evidence="1">
    <location>
        <begin position="1"/>
        <end position="447"/>
    </location>
</feature>
<keyword evidence="3" id="KW-1185">Reference proteome</keyword>
<feature type="compositionally biased region" description="Basic and acidic residues" evidence="1">
    <location>
        <begin position="166"/>
        <end position="181"/>
    </location>
</feature>
<feature type="region of interest" description="Disordered" evidence="1">
    <location>
        <begin position="485"/>
        <end position="666"/>
    </location>
</feature>
<gene>
    <name evidence="2" type="ORF">CcaverHIS019_0308600</name>
</gene>
<sequence>MEPNPTNPSRSSAHGLNGNDDASPSTNSNATTNPQAQHPPDTLTNAAATSTGEGLSSLERLKLFKDRVMATRGSGKEQQQQPSSHQLEKVRVAESFLSQSAPPTPTSPNPAGSSIQTNASQVSQVPIVSPADMPRILQPTDNDTFTSSQQPAQPTTPQNGENGGADDVREAREHVLKEKLRLKMAQRAAGADPSASRAPPTPATPTGAQPPPNNHNGSTTNGEGRRAREDVEMNDVQARPNGSNGHASQPPCPRDAAYAESRPAQRVEPPFDHRKSYAEAARQRFRGYGCPYDVPDNTPVQHPANRRTPSPPRRREPSPGRAPSPRRGPLERHQSPPQPVRRTPPTPREQVNPTVRYERATPAPEYPDRGHPVEPRLSYSSVSERRPYERQPAQYGEPAGPSPPSYANGRPREREYERDAQAMPPPAVRAPQVPVAARDDSPPSAANPMEAWVISQVQLLKQQQEGVAKAIAEFEKMIASGVFKAAAPAASAVRPTSGSSTSTPSRAGDYRQEYRPEPRPEQRPEQRVKYRMEHGPEQRPEQRPLYSEFRPAPQREPSPGPAPRSYEESCDSRVALSPRNQPPFGPKEYEYSDAPRFTPRESYGKAPVYKSYDNYNKQKPYDRRPYDRSPNDRGPSPTRSQYDSGRRGSWENWAPPPHPKQYDYRY</sequence>
<dbReference type="AlphaFoldDB" id="A0AA48IAE3"/>
<organism evidence="2 3">
    <name type="scientific">Cutaneotrichosporon cavernicola</name>
    <dbReference type="NCBI Taxonomy" id="279322"/>
    <lineage>
        <taxon>Eukaryota</taxon>
        <taxon>Fungi</taxon>
        <taxon>Dikarya</taxon>
        <taxon>Basidiomycota</taxon>
        <taxon>Agaricomycotina</taxon>
        <taxon>Tremellomycetes</taxon>
        <taxon>Trichosporonales</taxon>
        <taxon>Trichosporonaceae</taxon>
        <taxon>Cutaneotrichosporon</taxon>
    </lineage>
</organism>
<evidence type="ECO:0000256" key="1">
    <source>
        <dbReference type="SAM" id="MobiDB-lite"/>
    </source>
</evidence>